<reference evidence="1 2" key="1">
    <citation type="journal article" date="2024" name="IMA Fungus">
        <title>IMA Genome - F19 : A genome assembly and annotation guide to empower mycologists, including annotated draft genome sequences of Ceratocystis pirilliformis, Diaporthe australafricana, Fusarium ophioides, Paecilomyces lecythidis, and Sporothrix stenoceras.</title>
        <authorList>
            <person name="Aylward J."/>
            <person name="Wilson A.M."/>
            <person name="Visagie C.M."/>
            <person name="Spraker J."/>
            <person name="Barnes I."/>
            <person name="Buitendag C."/>
            <person name="Ceriani C."/>
            <person name="Del Mar Angel L."/>
            <person name="du Plessis D."/>
            <person name="Fuchs T."/>
            <person name="Gasser K."/>
            <person name="Kramer D."/>
            <person name="Li W."/>
            <person name="Munsamy K."/>
            <person name="Piso A."/>
            <person name="Price J.L."/>
            <person name="Sonnekus B."/>
            <person name="Thomas C."/>
            <person name="van der Nest A."/>
            <person name="van Dijk A."/>
            <person name="van Heerden A."/>
            <person name="van Vuuren N."/>
            <person name="Yilmaz N."/>
            <person name="Duong T.A."/>
            <person name="van der Merwe N.A."/>
            <person name="Wingfield M.J."/>
            <person name="Wingfield B.D."/>
        </authorList>
    </citation>
    <scope>NUCLEOTIDE SEQUENCE [LARGE SCALE GENOMIC DNA]</scope>
    <source>
        <strain evidence="1 2">CMW 18300</strain>
    </source>
</reference>
<keyword evidence="2" id="KW-1185">Reference proteome</keyword>
<gene>
    <name evidence="1" type="ORF">Daus18300_009352</name>
</gene>
<organism evidence="1 2">
    <name type="scientific">Diaporthe australafricana</name>
    <dbReference type="NCBI Taxonomy" id="127596"/>
    <lineage>
        <taxon>Eukaryota</taxon>
        <taxon>Fungi</taxon>
        <taxon>Dikarya</taxon>
        <taxon>Ascomycota</taxon>
        <taxon>Pezizomycotina</taxon>
        <taxon>Sordariomycetes</taxon>
        <taxon>Sordariomycetidae</taxon>
        <taxon>Diaporthales</taxon>
        <taxon>Diaporthaceae</taxon>
        <taxon>Diaporthe</taxon>
    </lineage>
</organism>
<evidence type="ECO:0000313" key="1">
    <source>
        <dbReference type="EMBL" id="KAL1860297.1"/>
    </source>
</evidence>
<comment type="caution">
    <text evidence="1">The sequence shown here is derived from an EMBL/GenBank/DDBJ whole genome shotgun (WGS) entry which is preliminary data.</text>
</comment>
<proteinExistence type="predicted"/>
<evidence type="ECO:0000313" key="2">
    <source>
        <dbReference type="Proteomes" id="UP001583177"/>
    </source>
</evidence>
<accession>A0ABR3WEK9</accession>
<name>A0ABR3WEK9_9PEZI</name>
<dbReference type="Proteomes" id="UP001583177">
    <property type="component" value="Unassembled WGS sequence"/>
</dbReference>
<dbReference type="EMBL" id="JAWRVE010000094">
    <property type="protein sequence ID" value="KAL1860297.1"/>
    <property type="molecule type" value="Genomic_DNA"/>
</dbReference>
<sequence>METLYSFTVSQRLPIINHIQNLNIAMRLPVRRESKSKMSPEAISAMSRWRDCCQAMDRLQNLAAVDMWLDTAEPAWRAVLSEIPGPNANPFVFESRLAGILTVDLPVNPERPEAWQQVARVEPRFSIRARGWPVFRVSMEGTRATYTIIKLWDSAEPGAPQPPLVFGTHM</sequence>
<protein>
    <submittedName>
        <fullName evidence="1">Uncharacterized protein</fullName>
    </submittedName>
</protein>